<comment type="caution">
    <text evidence="1">The sequence shown here is derived from an EMBL/GenBank/DDBJ whole genome shotgun (WGS) entry which is preliminary data.</text>
</comment>
<dbReference type="Proteomes" id="UP000179807">
    <property type="component" value="Unassembled WGS sequence"/>
</dbReference>
<dbReference type="EMBL" id="MLAK01000046">
    <property type="protein sequence ID" value="OHT17013.1"/>
    <property type="molecule type" value="Genomic_DNA"/>
</dbReference>
<proteinExistence type="predicted"/>
<dbReference type="VEuPathDB" id="TrichDB:TRFO_12701"/>
<gene>
    <name evidence="1" type="ORF">TRFO_12701</name>
</gene>
<reference evidence="1" key="1">
    <citation type="submission" date="2016-10" db="EMBL/GenBank/DDBJ databases">
        <authorList>
            <person name="Benchimol M."/>
            <person name="Almeida L.G."/>
            <person name="Vasconcelos A.T."/>
            <person name="Perreira-Neves A."/>
            <person name="Rosa I.A."/>
            <person name="Tasca T."/>
            <person name="Bogo M.R."/>
            <person name="de Souza W."/>
        </authorList>
    </citation>
    <scope>NUCLEOTIDE SEQUENCE [LARGE SCALE GENOMIC DNA]</scope>
    <source>
        <strain evidence="1">K</strain>
    </source>
</reference>
<evidence type="ECO:0000313" key="1">
    <source>
        <dbReference type="EMBL" id="OHT17013.1"/>
    </source>
</evidence>
<name>A0A1J4L504_9EUKA</name>
<dbReference type="GeneID" id="94831504"/>
<accession>A0A1J4L504</accession>
<organism evidence="1 2">
    <name type="scientific">Tritrichomonas foetus</name>
    <dbReference type="NCBI Taxonomy" id="1144522"/>
    <lineage>
        <taxon>Eukaryota</taxon>
        <taxon>Metamonada</taxon>
        <taxon>Parabasalia</taxon>
        <taxon>Tritrichomonadida</taxon>
        <taxon>Tritrichomonadidae</taxon>
        <taxon>Tritrichomonas</taxon>
    </lineage>
</organism>
<evidence type="ECO:0000313" key="2">
    <source>
        <dbReference type="Proteomes" id="UP000179807"/>
    </source>
</evidence>
<sequence>MSNPESTRFHNVVEILINSPDQNQSFIKFLSRSTNLKINMDSLFNASTNSPDLHKRQSLYEIVLDIIEISEDSQMFENMEYRLQIIRQLSQFPDQFTRIELYLKLARVIRKIYALSGIGTDEDVKILNIIKNSQMVNAIFILSVFSERFQNLRKEVLDKISESMPNISSLAMLSSSFAIKYLTHETYQNEKFSASNIKLSLINIFNGPDFTTFDYQCTLCYITSLMKYLTPPDACSLFLHEVVLKIQSMINESETSKSLVFNLVESLPVASASQPFDVTAQLTAFLPYISINNSFDSKNASNDAVFEGEIAEKIANFALARKDDSMFKVTLNALPNKKSTYYSAILIGVKTGLLKDDEELLRLCFPQEPRKETSLLMIKSISFCTKNGVINEQNAKIVCLAIMASLRDHEFALNEECLKEVGMALNCLSNFCDHIFSSFVYFIPKIASVYALSLICKYLNDKYGINSADSNANARQIPTNSDLSFDFCASVSVLVRFLAYKTITLETKTIFLQFLKTFAVGIGHEITELPKAASLMSPNKLVSIFVPGRLMQEFLAKSFQLFYEMKDNSYTIDCVAAPGLDNQKMMEITNAVNNSLNPIVYSLFYATRINVASTDTLKTLFQKTKQAQSGWFKKAPPIEFNLCIISTITLILQCVNLKESDMTILMDLIEIAIPKNEEILFKVRNEAKEMIGELAKRTDAKPKEVFIDSLIGTPMYADYMPFLIRKVSPNERRLEDALSAWAMHTFEDPLARSMNESFVHALFEFSKSKNTLNIIINKLEALISNNVDPINALELAACAAEAANKCGIQYTANSVSLILICSEYMLSPGLELRKATTKLLINLFQLKNVSTEENYEKNLAPADISAIFMNSFIMIFAALNVNVCLTIFDRAVSASPLKLHHVMLIRSLLSVHSNSFVENQVAPLIKLCTFKANKLDASILAQVQKSILYFAGDNTAAFTRFLSVLSVNELTMTCINRLMMRESLRNAFLDEYAKVISVSPIHALNFKIGVYQILNIITSSDINMDSTGRILVCVLTWLGLLFMSRLKSESKPSYSSELKHLSQLFANLLNNRPIHLNISDFESYTNCLQLIADQIISIDSAQLSSFLDTSLMLINAACSESSVAVIGIVLIHLLKRFSYYQSSLSKSYLEKISSILTLCFSSNNSINNNNNNIKNKIPIRILSSTLNSTINTDILKQIPSGEQSRILHSIMESIIISSNNINDEFLINPTCEICCWLLINVSETSSIDGKILASLVSKFFNNLPISISLISVLESLVKRGIDFIGKFGATKLNYVNLVSIMATSPRSDIQEKLSTVLMRMTNTGNEGEMISKVIRTLERNETIQLCKVLGNNCGAQNISLITERLLNTLIQISNETYPYREEVAPFHAIVFRLCINVISHSQNEACIEIAKNALEHM</sequence>
<protein>
    <submittedName>
        <fullName evidence="1">Uncharacterized protein</fullName>
    </submittedName>
</protein>
<keyword evidence="2" id="KW-1185">Reference proteome</keyword>
<dbReference type="RefSeq" id="XP_068370149.1">
    <property type="nucleotide sequence ID" value="XM_068496800.1"/>
</dbReference>